<name>A0A0E9PWP6_ANGAN</name>
<organism evidence="1">
    <name type="scientific">Anguilla anguilla</name>
    <name type="common">European freshwater eel</name>
    <name type="synonym">Muraena anguilla</name>
    <dbReference type="NCBI Taxonomy" id="7936"/>
    <lineage>
        <taxon>Eukaryota</taxon>
        <taxon>Metazoa</taxon>
        <taxon>Chordata</taxon>
        <taxon>Craniata</taxon>
        <taxon>Vertebrata</taxon>
        <taxon>Euteleostomi</taxon>
        <taxon>Actinopterygii</taxon>
        <taxon>Neopterygii</taxon>
        <taxon>Teleostei</taxon>
        <taxon>Anguilliformes</taxon>
        <taxon>Anguillidae</taxon>
        <taxon>Anguilla</taxon>
    </lineage>
</organism>
<evidence type="ECO:0000313" key="1">
    <source>
        <dbReference type="EMBL" id="JAH08268.1"/>
    </source>
</evidence>
<sequence length="48" mass="5587">MDNILYKDNHAKDIRLKSVQTKLISLYSGNLFFFLNKVAKGHCMFSVH</sequence>
<dbReference type="EMBL" id="GBXM01100309">
    <property type="protein sequence ID" value="JAH08268.1"/>
    <property type="molecule type" value="Transcribed_RNA"/>
</dbReference>
<dbReference type="AlphaFoldDB" id="A0A0E9PWP6"/>
<proteinExistence type="predicted"/>
<reference evidence="1" key="2">
    <citation type="journal article" date="2015" name="Fish Shellfish Immunol.">
        <title>Early steps in the European eel (Anguilla anguilla)-Vibrio vulnificus interaction in the gills: Role of the RtxA13 toxin.</title>
        <authorList>
            <person name="Callol A."/>
            <person name="Pajuelo D."/>
            <person name="Ebbesson L."/>
            <person name="Teles M."/>
            <person name="MacKenzie S."/>
            <person name="Amaro C."/>
        </authorList>
    </citation>
    <scope>NUCLEOTIDE SEQUENCE</scope>
</reference>
<reference evidence="1" key="1">
    <citation type="submission" date="2014-11" db="EMBL/GenBank/DDBJ databases">
        <authorList>
            <person name="Amaro Gonzalez C."/>
        </authorList>
    </citation>
    <scope>NUCLEOTIDE SEQUENCE</scope>
</reference>
<protein>
    <submittedName>
        <fullName evidence="1">Uncharacterized protein</fullName>
    </submittedName>
</protein>
<accession>A0A0E9PWP6</accession>